<dbReference type="Proteomes" id="UP000027822">
    <property type="component" value="Unassembled WGS sequence"/>
</dbReference>
<accession>A0A073K6U4</accession>
<dbReference type="AlphaFoldDB" id="A0A073K6U4"/>
<feature type="domain" description="YhfM-like" evidence="1">
    <location>
        <begin position="45"/>
        <end position="135"/>
    </location>
</feature>
<gene>
    <name evidence="2" type="ORF">BAMA_07870</name>
</gene>
<name>A0A073K6U4_9BACI</name>
<reference evidence="2 3" key="1">
    <citation type="submission" date="2014-06" db="EMBL/GenBank/DDBJ databases">
        <title>Draft genome sequence of Bacillus manliponensis JCM 15802 (MCCC 1A00708).</title>
        <authorList>
            <person name="Lai Q."/>
            <person name="Liu Y."/>
            <person name="Shao Z."/>
        </authorList>
    </citation>
    <scope>NUCLEOTIDE SEQUENCE [LARGE SCALE GENOMIC DNA]</scope>
    <source>
        <strain evidence="2 3">JCM 15802</strain>
    </source>
</reference>
<proteinExistence type="predicted"/>
<dbReference type="RefSeq" id="WP_034642040.1">
    <property type="nucleotide sequence ID" value="NZ_CBCSJC010000016.1"/>
</dbReference>
<dbReference type="eggNOG" id="ENOG50320MY">
    <property type="taxonomic scope" value="Bacteria"/>
</dbReference>
<comment type="caution">
    <text evidence="2">The sequence shown here is derived from an EMBL/GenBank/DDBJ whole genome shotgun (WGS) entry which is preliminary data.</text>
</comment>
<dbReference type="Pfam" id="PF26353">
    <property type="entry name" value="YhfM"/>
    <property type="match status" value="1"/>
</dbReference>
<sequence length="137" mass="16030">MKLKNLSFVFIVILSFCIAGCVKEEKQEEQKIKVQKRIGDDGGYEEFKEVNDPIEVGKVENILNDTNWIKAKFEMSRPPDYQFLFQFKNPDIKAKVVLYRVWVSSNKETLEIIRGDDQYAKLTKEQSEILFEIITSD</sequence>
<dbReference type="OrthoDB" id="1911879at2"/>
<dbReference type="EMBL" id="JOTN01000019">
    <property type="protein sequence ID" value="KEK17943.1"/>
    <property type="molecule type" value="Genomic_DNA"/>
</dbReference>
<keyword evidence="3" id="KW-1185">Reference proteome</keyword>
<organism evidence="2 3">
    <name type="scientific">Bacillus manliponensis</name>
    <dbReference type="NCBI Taxonomy" id="574376"/>
    <lineage>
        <taxon>Bacteria</taxon>
        <taxon>Bacillati</taxon>
        <taxon>Bacillota</taxon>
        <taxon>Bacilli</taxon>
        <taxon>Bacillales</taxon>
        <taxon>Bacillaceae</taxon>
        <taxon>Bacillus</taxon>
        <taxon>Bacillus cereus group</taxon>
    </lineage>
</organism>
<evidence type="ECO:0000259" key="1">
    <source>
        <dbReference type="Pfam" id="PF26353"/>
    </source>
</evidence>
<evidence type="ECO:0000313" key="2">
    <source>
        <dbReference type="EMBL" id="KEK17943.1"/>
    </source>
</evidence>
<evidence type="ECO:0000313" key="3">
    <source>
        <dbReference type="Proteomes" id="UP000027822"/>
    </source>
</evidence>
<dbReference type="InterPro" id="IPR058780">
    <property type="entry name" value="YhfM-like_dom"/>
</dbReference>
<protein>
    <recommendedName>
        <fullName evidence="1">YhfM-like domain-containing protein</fullName>
    </recommendedName>
</protein>